<protein>
    <submittedName>
        <fullName evidence="1">Uncharacterized protein</fullName>
    </submittedName>
</protein>
<name>A0A8G2EV71_9PROT</name>
<organism evidence="1 2">
    <name type="scientific">Thalassobaculum litoreum DSM 18839</name>
    <dbReference type="NCBI Taxonomy" id="1123362"/>
    <lineage>
        <taxon>Bacteria</taxon>
        <taxon>Pseudomonadati</taxon>
        <taxon>Pseudomonadota</taxon>
        <taxon>Alphaproteobacteria</taxon>
        <taxon>Rhodospirillales</taxon>
        <taxon>Thalassobaculaceae</taxon>
        <taxon>Thalassobaculum</taxon>
    </lineage>
</organism>
<accession>A0A8G2EV71</accession>
<dbReference type="RefSeq" id="WP_093147874.1">
    <property type="nucleotide sequence ID" value="NZ_FNBW01000001.1"/>
</dbReference>
<dbReference type="Proteomes" id="UP000198615">
    <property type="component" value="Unassembled WGS sequence"/>
</dbReference>
<comment type="caution">
    <text evidence="1">The sequence shown here is derived from an EMBL/GenBank/DDBJ whole genome shotgun (WGS) entry which is preliminary data.</text>
</comment>
<gene>
    <name evidence="1" type="ORF">SAMN05660686_00498</name>
</gene>
<evidence type="ECO:0000313" key="1">
    <source>
        <dbReference type="EMBL" id="SDF15784.1"/>
    </source>
</evidence>
<evidence type="ECO:0000313" key="2">
    <source>
        <dbReference type="Proteomes" id="UP000198615"/>
    </source>
</evidence>
<dbReference type="AlphaFoldDB" id="A0A8G2EV71"/>
<sequence length="140" mass="14635">MISGGTIAAVGRGVERRFKPQWDALRADMAAAMAADWPDGSLPFIARAEDLANRQADASIATIRPLLAPAMSTREGKAAVKEQLDIARAEIVAKLLPGGMTVAWAKEKLAEPDAKEDAFAAMVAEALGADAKASPSMTDS</sequence>
<reference evidence="1 2" key="1">
    <citation type="submission" date="2016-10" db="EMBL/GenBank/DDBJ databases">
        <authorList>
            <person name="Varghese N."/>
            <person name="Submissions S."/>
        </authorList>
    </citation>
    <scope>NUCLEOTIDE SEQUENCE [LARGE SCALE GENOMIC DNA]</scope>
    <source>
        <strain evidence="1 2">DSM 18839</strain>
    </source>
</reference>
<dbReference type="EMBL" id="FNBW01000001">
    <property type="protein sequence ID" value="SDF15784.1"/>
    <property type="molecule type" value="Genomic_DNA"/>
</dbReference>
<proteinExistence type="predicted"/>
<keyword evidence="2" id="KW-1185">Reference proteome</keyword>